<organism evidence="10 11">
    <name type="scientific">Alkalihalobacillus trypoxylicola</name>
    <dbReference type="NCBI Taxonomy" id="519424"/>
    <lineage>
        <taxon>Bacteria</taxon>
        <taxon>Bacillati</taxon>
        <taxon>Bacillota</taxon>
        <taxon>Bacilli</taxon>
        <taxon>Bacillales</taxon>
        <taxon>Bacillaceae</taxon>
        <taxon>Alkalihalobacillus</taxon>
    </lineage>
</organism>
<dbReference type="PANTHER" id="PTHR30429:SF0">
    <property type="entry name" value="METHIONINE-BINDING LIPOPROTEIN METQ"/>
    <property type="match status" value="1"/>
</dbReference>
<dbReference type="EMBL" id="LTAO01000006">
    <property type="protein sequence ID" value="KYG33566.1"/>
    <property type="molecule type" value="Genomic_DNA"/>
</dbReference>
<dbReference type="InterPro" id="IPR004872">
    <property type="entry name" value="Lipoprotein_NlpA"/>
</dbReference>
<name>A0A162ERU6_9BACI</name>
<dbReference type="PIRSF" id="PIRSF002854">
    <property type="entry name" value="MetQ"/>
    <property type="match status" value="1"/>
</dbReference>
<comment type="caution">
    <text evidence="10">The sequence shown here is derived from an EMBL/GenBank/DDBJ whole genome shotgun (WGS) entry which is preliminary data.</text>
</comment>
<evidence type="ECO:0000313" key="10">
    <source>
        <dbReference type="EMBL" id="KYG33566.1"/>
    </source>
</evidence>
<comment type="similarity">
    <text evidence="6">Belongs to the nlpA lipoprotein family.</text>
</comment>
<evidence type="ECO:0000256" key="9">
    <source>
        <dbReference type="SAM" id="SignalP"/>
    </source>
</evidence>
<evidence type="ECO:0000256" key="6">
    <source>
        <dbReference type="PIRNR" id="PIRNR002854"/>
    </source>
</evidence>
<evidence type="ECO:0000256" key="4">
    <source>
        <dbReference type="ARBA" id="ARBA00023139"/>
    </source>
</evidence>
<gene>
    <name evidence="10" type="ORF">AZF04_16540</name>
</gene>
<dbReference type="RefSeq" id="WP_061947863.1">
    <property type="nucleotide sequence ID" value="NZ_LTAO01000006.1"/>
</dbReference>
<evidence type="ECO:0000256" key="2">
    <source>
        <dbReference type="ARBA" id="ARBA00022729"/>
    </source>
</evidence>
<evidence type="ECO:0000313" key="11">
    <source>
        <dbReference type="Proteomes" id="UP000075806"/>
    </source>
</evidence>
<dbReference type="AlphaFoldDB" id="A0A162ERU6"/>
<keyword evidence="2 9" id="KW-0732">Signal</keyword>
<proteinExistence type="inferred from homology"/>
<evidence type="ECO:0000256" key="7">
    <source>
        <dbReference type="PIRSR" id="PIRSR002854-1"/>
    </source>
</evidence>
<dbReference type="Gene3D" id="3.40.190.10">
    <property type="entry name" value="Periplasmic binding protein-like II"/>
    <property type="match status" value="2"/>
</dbReference>
<dbReference type="OrthoDB" id="9812878at2"/>
<keyword evidence="5 6" id="KW-0449">Lipoprotein</keyword>
<dbReference type="PANTHER" id="PTHR30429">
    <property type="entry name" value="D-METHIONINE-BINDING LIPOPROTEIN METQ"/>
    <property type="match status" value="1"/>
</dbReference>
<feature type="signal peptide" evidence="9">
    <location>
        <begin position="1"/>
        <end position="21"/>
    </location>
</feature>
<keyword evidence="11" id="KW-1185">Reference proteome</keyword>
<keyword evidence="4" id="KW-0564">Palmitate</keyword>
<protein>
    <recommendedName>
        <fullName evidence="6">Lipoprotein</fullName>
    </recommendedName>
</protein>
<evidence type="ECO:0000256" key="8">
    <source>
        <dbReference type="SAM" id="MobiDB-lite"/>
    </source>
</evidence>
<dbReference type="STRING" id="519424.AZF04_16540"/>
<dbReference type="SUPFAM" id="SSF53850">
    <property type="entry name" value="Periplasmic binding protein-like II"/>
    <property type="match status" value="1"/>
</dbReference>
<reference evidence="10" key="1">
    <citation type="submission" date="2016-02" db="EMBL/GenBank/DDBJ databases">
        <title>Genome sequence of Bacillus trypoxylicola KCTC 13244(T).</title>
        <authorList>
            <person name="Jeong H."/>
            <person name="Park S.-H."/>
            <person name="Choi S.-K."/>
        </authorList>
    </citation>
    <scope>NUCLEOTIDE SEQUENCE [LARGE SCALE GENOMIC DNA]</scope>
    <source>
        <strain evidence="10">KCTC 13244</strain>
    </source>
</reference>
<dbReference type="PROSITE" id="PS51257">
    <property type="entry name" value="PROKAR_LIPOPROTEIN"/>
    <property type="match status" value="1"/>
</dbReference>
<keyword evidence="3" id="KW-0472">Membrane</keyword>
<sequence length="290" mass="31522">MKKFLRTIGALALTASLVACGTSDSNDDEQATGTDDDGEGEATEEVQSLVVGATAVPHAEVLEFAKPLLLEEGIDIEIQVFQDYILPNTTLESGEIDVNYFQTPGYLAQQLADNENFDFVSVGSIHAEPIGIYSQEYTSLDELPEGAEIIFSDSISDHGRILPIFEDAGLIELDVAEGELATVDNIVSNPKNLQFGSTQVEARMLAPSFENGEGDAIAINTNYALEGNVDIEKYGIAFESDEKLQGNLIVVRSEDENNEAILKLVEVLQSEEVTQFIEEQYNGAVIPLHE</sequence>
<evidence type="ECO:0000256" key="5">
    <source>
        <dbReference type="ARBA" id="ARBA00023288"/>
    </source>
</evidence>
<dbReference type="Proteomes" id="UP000075806">
    <property type="component" value="Unassembled WGS sequence"/>
</dbReference>
<feature type="chain" id="PRO_5038881751" description="Lipoprotein" evidence="9">
    <location>
        <begin position="22"/>
        <end position="290"/>
    </location>
</feature>
<accession>A0A162ERU6</accession>
<feature type="region of interest" description="Disordered" evidence="8">
    <location>
        <begin position="22"/>
        <end position="42"/>
    </location>
</feature>
<dbReference type="GO" id="GO:0016020">
    <property type="term" value="C:membrane"/>
    <property type="evidence" value="ECO:0007669"/>
    <property type="project" value="UniProtKB-SubCell"/>
</dbReference>
<dbReference type="Pfam" id="PF03180">
    <property type="entry name" value="Lipoprotein_9"/>
    <property type="match status" value="1"/>
</dbReference>
<comment type="subcellular location">
    <subcellularLocation>
        <location evidence="1">Membrane</location>
        <topology evidence="1">Lipid-anchor</topology>
    </subcellularLocation>
</comment>
<feature type="compositionally biased region" description="Acidic residues" evidence="8">
    <location>
        <begin position="25"/>
        <end position="42"/>
    </location>
</feature>
<evidence type="ECO:0000256" key="3">
    <source>
        <dbReference type="ARBA" id="ARBA00023136"/>
    </source>
</evidence>
<feature type="lipid moiety-binding region" description="S-diacylglycerol cysteine" evidence="7">
    <location>
        <position position="20"/>
    </location>
</feature>
<evidence type="ECO:0000256" key="1">
    <source>
        <dbReference type="ARBA" id="ARBA00004635"/>
    </source>
</evidence>